<dbReference type="PANTHER" id="PTHR44757:SF2">
    <property type="entry name" value="BIOFILM ARCHITECTURE MAINTENANCE PROTEIN MBAA"/>
    <property type="match status" value="1"/>
</dbReference>
<dbReference type="CDD" id="cd01949">
    <property type="entry name" value="GGDEF"/>
    <property type="match status" value="1"/>
</dbReference>
<dbReference type="Gene3D" id="3.30.450.20">
    <property type="entry name" value="PAS domain"/>
    <property type="match status" value="2"/>
</dbReference>
<evidence type="ECO:0000259" key="7">
    <source>
        <dbReference type="PROSITE" id="PS50112"/>
    </source>
</evidence>
<keyword evidence="4 6" id="KW-1133">Transmembrane helix</keyword>
<dbReference type="InterPro" id="IPR035919">
    <property type="entry name" value="EAL_sf"/>
</dbReference>
<keyword evidence="3 6" id="KW-0812">Transmembrane</keyword>
<dbReference type="PROSITE" id="PS50112">
    <property type="entry name" value="PAS"/>
    <property type="match status" value="1"/>
</dbReference>
<evidence type="ECO:0000259" key="8">
    <source>
        <dbReference type="PROSITE" id="PS50113"/>
    </source>
</evidence>
<feature type="transmembrane region" description="Helical" evidence="6">
    <location>
        <begin position="158"/>
        <end position="181"/>
    </location>
</feature>
<accession>A0ABP7E626</accession>
<dbReference type="PROSITE" id="PS50883">
    <property type="entry name" value="EAL"/>
    <property type="match status" value="1"/>
</dbReference>
<dbReference type="InterPro" id="IPR035965">
    <property type="entry name" value="PAS-like_dom_sf"/>
</dbReference>
<dbReference type="Proteomes" id="UP001501479">
    <property type="component" value="Unassembled WGS sequence"/>
</dbReference>
<dbReference type="InterPro" id="IPR011620">
    <property type="entry name" value="Sig_transdc_His_kinase_LytS_TM"/>
</dbReference>
<dbReference type="SUPFAM" id="SSF55785">
    <property type="entry name" value="PYP-like sensor domain (PAS domain)"/>
    <property type="match status" value="2"/>
</dbReference>
<gene>
    <name evidence="11" type="ORF">GCM10022421_22050</name>
</gene>
<organism evidence="11 12">
    <name type="scientific">Oceanisphaera sediminis</name>
    <dbReference type="NCBI Taxonomy" id="981381"/>
    <lineage>
        <taxon>Bacteria</taxon>
        <taxon>Pseudomonadati</taxon>
        <taxon>Pseudomonadota</taxon>
        <taxon>Gammaproteobacteria</taxon>
        <taxon>Aeromonadales</taxon>
        <taxon>Aeromonadaceae</taxon>
        <taxon>Oceanisphaera</taxon>
    </lineage>
</organism>
<feature type="transmembrane region" description="Helical" evidence="6">
    <location>
        <begin position="132"/>
        <end position="151"/>
    </location>
</feature>
<dbReference type="CDD" id="cd00130">
    <property type="entry name" value="PAS"/>
    <property type="match status" value="1"/>
</dbReference>
<dbReference type="CDD" id="cd01948">
    <property type="entry name" value="EAL"/>
    <property type="match status" value="1"/>
</dbReference>
<dbReference type="RefSeq" id="WP_344964904.1">
    <property type="nucleotide sequence ID" value="NZ_BAABDS010000036.1"/>
</dbReference>
<evidence type="ECO:0000256" key="2">
    <source>
        <dbReference type="ARBA" id="ARBA00022475"/>
    </source>
</evidence>
<feature type="transmembrane region" description="Helical" evidence="6">
    <location>
        <begin position="6"/>
        <end position="23"/>
    </location>
</feature>
<dbReference type="PANTHER" id="PTHR44757">
    <property type="entry name" value="DIGUANYLATE CYCLASE DGCP"/>
    <property type="match status" value="1"/>
</dbReference>
<name>A0ABP7E626_9GAMM</name>
<evidence type="ECO:0000256" key="1">
    <source>
        <dbReference type="ARBA" id="ARBA00004651"/>
    </source>
</evidence>
<dbReference type="InterPro" id="IPR001610">
    <property type="entry name" value="PAC"/>
</dbReference>
<protein>
    <recommendedName>
        <fullName evidence="13">GGDEF domain-containing protein</fullName>
    </recommendedName>
</protein>
<comment type="caution">
    <text evidence="11">The sequence shown here is derived from an EMBL/GenBank/DDBJ whole genome shotgun (WGS) entry which is preliminary data.</text>
</comment>
<dbReference type="NCBIfam" id="TIGR00229">
    <property type="entry name" value="sensory_box"/>
    <property type="match status" value="2"/>
</dbReference>
<feature type="domain" description="PAS" evidence="7">
    <location>
        <begin position="332"/>
        <end position="363"/>
    </location>
</feature>
<dbReference type="SMART" id="SM00091">
    <property type="entry name" value="PAS"/>
    <property type="match status" value="2"/>
</dbReference>
<feature type="domain" description="GGDEF" evidence="10">
    <location>
        <begin position="474"/>
        <end position="612"/>
    </location>
</feature>
<proteinExistence type="predicted"/>
<dbReference type="PROSITE" id="PS50887">
    <property type="entry name" value="GGDEF"/>
    <property type="match status" value="1"/>
</dbReference>
<evidence type="ECO:0000256" key="5">
    <source>
        <dbReference type="ARBA" id="ARBA00023136"/>
    </source>
</evidence>
<keyword evidence="2" id="KW-1003">Cell membrane</keyword>
<evidence type="ECO:0000259" key="9">
    <source>
        <dbReference type="PROSITE" id="PS50883"/>
    </source>
</evidence>
<keyword evidence="5 6" id="KW-0472">Membrane</keyword>
<dbReference type="Gene3D" id="1.10.1760.20">
    <property type="match status" value="1"/>
</dbReference>
<sequence length="883" mass="98470">MLISVIEQAILILASGWLLTMNIRRGQQYPRLMVLTTAFWFAAIAIACMSLPFMLGPGVLLDVRDAVFFVAGLFGGPLAGGLALLMAGGFRFWLDGAGVFPGIAGMVIALTAGLGMRYALQQRWLRLNVWSLLPVTLLLNVIKMGLLYLMVEPQQQPHILSLTLPFLIIVVPLTLILVFILKDAEQRGREQQALRDSEARLTAITSALPDTMCVIDEDGCYLDVMAENTNELYATTGSMVGKTVWDIFPDEQAETFLTFIRRTLKLNTVNTLIYDVETSGGPRTFECVAQILKSQPGDKAAVVTLNRDISARVKNETELRIAAVAFESFQGMLVTDKNNRILRINRAFSEITGYTQEELIGKTPAIFSSGKHDGEFYRQMWHSINTRGHWQGEICDKRKSGKLYPQLLSISEVKDAQGQRSHYVAQINDITDRKNDAEKINHLAFYDVLTGLPNRRLLLERITQTRLKSVEYGKLGAMILIDLDNFKNINDLWGHSVGDKLLLQVAGRLREVAGQQDTLARLGSDQFALLLDAQFENQAQLMDRLEHISHALLDSLDQPYAHEELKLRSSGCLGVVMLDADSLLAEELLRQAELAMYEAKAAGKGEIRFFDPEMQEVISQRLLLEEDIVRGLHAGEFNVYFQPQFNDDGGMTGTEALVRWHHPERGILAPGAFIEVAEAAGLMNQIDHVVLQRSCEQMASWARLEAFSNVTVSVNISSIQLYQPGFVQEVLNILQQTGANPALLKLELTESMLLTDMPQAISRMRLLKQSGIRFAIDDFGTGYSSLHYLQQLPLDQLKIDQSFVRGLPYDSNSLAIIRAIIAMAKSLELEVIAEGVETEAQRAILLNNGCRLYQGYLFARPGQASDVEALVFEAAEHGYHYEA</sequence>
<dbReference type="Gene3D" id="3.20.20.450">
    <property type="entry name" value="EAL domain"/>
    <property type="match status" value="1"/>
</dbReference>
<dbReference type="Pfam" id="PF13426">
    <property type="entry name" value="PAS_9"/>
    <property type="match status" value="1"/>
</dbReference>
<feature type="domain" description="PAC" evidence="8">
    <location>
        <begin position="390"/>
        <end position="442"/>
    </location>
</feature>
<dbReference type="Pfam" id="PF08448">
    <property type="entry name" value="PAS_4"/>
    <property type="match status" value="1"/>
</dbReference>
<dbReference type="PROSITE" id="PS50113">
    <property type="entry name" value="PAC"/>
    <property type="match status" value="1"/>
</dbReference>
<dbReference type="Gene3D" id="3.30.70.270">
    <property type="match status" value="1"/>
</dbReference>
<dbReference type="NCBIfam" id="TIGR00254">
    <property type="entry name" value="GGDEF"/>
    <property type="match status" value="1"/>
</dbReference>
<comment type="subcellular location">
    <subcellularLocation>
        <location evidence="1">Cell membrane</location>
        <topology evidence="1">Multi-pass membrane protein</topology>
    </subcellularLocation>
</comment>
<evidence type="ECO:0000256" key="3">
    <source>
        <dbReference type="ARBA" id="ARBA00022692"/>
    </source>
</evidence>
<dbReference type="InterPro" id="IPR000700">
    <property type="entry name" value="PAS-assoc_C"/>
</dbReference>
<dbReference type="InterPro" id="IPR013656">
    <property type="entry name" value="PAS_4"/>
</dbReference>
<dbReference type="InterPro" id="IPR000160">
    <property type="entry name" value="GGDEF_dom"/>
</dbReference>
<evidence type="ECO:0000256" key="6">
    <source>
        <dbReference type="SAM" id="Phobius"/>
    </source>
</evidence>
<feature type="domain" description="EAL" evidence="9">
    <location>
        <begin position="621"/>
        <end position="875"/>
    </location>
</feature>
<dbReference type="SMART" id="SM00086">
    <property type="entry name" value="PAC"/>
    <property type="match status" value="1"/>
</dbReference>
<dbReference type="EMBL" id="BAABDS010000036">
    <property type="protein sequence ID" value="GAA3714285.1"/>
    <property type="molecule type" value="Genomic_DNA"/>
</dbReference>
<keyword evidence="12" id="KW-1185">Reference proteome</keyword>
<evidence type="ECO:0000313" key="11">
    <source>
        <dbReference type="EMBL" id="GAA3714285.1"/>
    </source>
</evidence>
<dbReference type="InterPro" id="IPR029787">
    <property type="entry name" value="Nucleotide_cyclase"/>
</dbReference>
<feature type="transmembrane region" description="Helical" evidence="6">
    <location>
        <begin position="99"/>
        <end position="120"/>
    </location>
</feature>
<dbReference type="InterPro" id="IPR001633">
    <property type="entry name" value="EAL_dom"/>
</dbReference>
<dbReference type="Pfam" id="PF07694">
    <property type="entry name" value="5TM-5TMR_LYT"/>
    <property type="match status" value="1"/>
</dbReference>
<feature type="transmembrane region" description="Helical" evidence="6">
    <location>
        <begin position="32"/>
        <end position="54"/>
    </location>
</feature>
<evidence type="ECO:0000259" key="10">
    <source>
        <dbReference type="PROSITE" id="PS50887"/>
    </source>
</evidence>
<dbReference type="Pfam" id="PF00990">
    <property type="entry name" value="GGDEF"/>
    <property type="match status" value="1"/>
</dbReference>
<evidence type="ECO:0008006" key="13">
    <source>
        <dbReference type="Google" id="ProtNLM"/>
    </source>
</evidence>
<dbReference type="SUPFAM" id="SSF55073">
    <property type="entry name" value="Nucleotide cyclase"/>
    <property type="match status" value="1"/>
</dbReference>
<feature type="transmembrane region" description="Helical" evidence="6">
    <location>
        <begin position="66"/>
        <end position="87"/>
    </location>
</feature>
<dbReference type="Pfam" id="PF00563">
    <property type="entry name" value="EAL"/>
    <property type="match status" value="1"/>
</dbReference>
<reference evidence="12" key="1">
    <citation type="journal article" date="2019" name="Int. J. Syst. Evol. Microbiol.">
        <title>The Global Catalogue of Microorganisms (GCM) 10K type strain sequencing project: providing services to taxonomists for standard genome sequencing and annotation.</title>
        <authorList>
            <consortium name="The Broad Institute Genomics Platform"/>
            <consortium name="The Broad Institute Genome Sequencing Center for Infectious Disease"/>
            <person name="Wu L."/>
            <person name="Ma J."/>
        </authorList>
    </citation>
    <scope>NUCLEOTIDE SEQUENCE [LARGE SCALE GENOMIC DNA]</scope>
    <source>
        <strain evidence="12">JCM 17329</strain>
    </source>
</reference>
<dbReference type="InterPro" id="IPR043128">
    <property type="entry name" value="Rev_trsase/Diguanyl_cyclase"/>
</dbReference>
<dbReference type="SUPFAM" id="SSF141868">
    <property type="entry name" value="EAL domain-like"/>
    <property type="match status" value="1"/>
</dbReference>
<evidence type="ECO:0000313" key="12">
    <source>
        <dbReference type="Proteomes" id="UP001501479"/>
    </source>
</evidence>
<dbReference type="SMART" id="SM00052">
    <property type="entry name" value="EAL"/>
    <property type="match status" value="1"/>
</dbReference>
<dbReference type="InterPro" id="IPR052155">
    <property type="entry name" value="Biofilm_reg_signaling"/>
</dbReference>
<dbReference type="SMART" id="SM00267">
    <property type="entry name" value="GGDEF"/>
    <property type="match status" value="1"/>
</dbReference>
<evidence type="ECO:0000256" key="4">
    <source>
        <dbReference type="ARBA" id="ARBA00022989"/>
    </source>
</evidence>
<dbReference type="InterPro" id="IPR000014">
    <property type="entry name" value="PAS"/>
</dbReference>